<comment type="caution">
    <text evidence="2">The sequence shown here is derived from an EMBL/GenBank/DDBJ whole genome shotgun (WGS) entry which is preliminary data.</text>
</comment>
<keyword evidence="3" id="KW-1185">Reference proteome</keyword>
<evidence type="ECO:0000313" key="3">
    <source>
        <dbReference type="Proteomes" id="UP001054945"/>
    </source>
</evidence>
<feature type="transmembrane region" description="Helical" evidence="1">
    <location>
        <begin position="39"/>
        <end position="67"/>
    </location>
</feature>
<name>A0AAV4SGP0_CAEEX</name>
<keyword evidence="1" id="KW-1133">Transmembrane helix</keyword>
<reference evidence="2 3" key="1">
    <citation type="submission" date="2021-06" db="EMBL/GenBank/DDBJ databases">
        <title>Caerostris extrusa draft genome.</title>
        <authorList>
            <person name="Kono N."/>
            <person name="Arakawa K."/>
        </authorList>
    </citation>
    <scope>NUCLEOTIDE SEQUENCE [LARGE SCALE GENOMIC DNA]</scope>
</reference>
<organism evidence="2 3">
    <name type="scientific">Caerostris extrusa</name>
    <name type="common">Bark spider</name>
    <name type="synonym">Caerostris bankana</name>
    <dbReference type="NCBI Taxonomy" id="172846"/>
    <lineage>
        <taxon>Eukaryota</taxon>
        <taxon>Metazoa</taxon>
        <taxon>Ecdysozoa</taxon>
        <taxon>Arthropoda</taxon>
        <taxon>Chelicerata</taxon>
        <taxon>Arachnida</taxon>
        <taxon>Araneae</taxon>
        <taxon>Araneomorphae</taxon>
        <taxon>Entelegynae</taxon>
        <taxon>Araneoidea</taxon>
        <taxon>Araneidae</taxon>
        <taxon>Caerostris</taxon>
    </lineage>
</organism>
<protein>
    <submittedName>
        <fullName evidence="2">Uncharacterized protein</fullName>
    </submittedName>
</protein>
<accession>A0AAV4SGP0</accession>
<dbReference type="EMBL" id="BPLR01009656">
    <property type="protein sequence ID" value="GIY33568.1"/>
    <property type="molecule type" value="Genomic_DNA"/>
</dbReference>
<gene>
    <name evidence="2" type="primary">AVEN_253526_1</name>
    <name evidence="2" type="ORF">CEXT_514921</name>
</gene>
<keyword evidence="1" id="KW-0812">Transmembrane</keyword>
<dbReference type="Proteomes" id="UP001054945">
    <property type="component" value="Unassembled WGS sequence"/>
</dbReference>
<evidence type="ECO:0000313" key="2">
    <source>
        <dbReference type="EMBL" id="GIY33568.1"/>
    </source>
</evidence>
<sequence>MTCAIVFPVHANHWFDAGRRNDTPPDFLHSENIRPCAHIMIFVMCSGNVVSHFMLFCFVCCILQHMLKCLHDDLKTRSELDAFPEFQSRFIEAASIVKTTDNLFSLFGLVGLATTGFASSVLEESKKLTPVILQASQEVSVRNIDFHIQCLRFGKVAMSSEIHLSAWKLFPINRKILPTVIGMTFSYVAVIIQMHHAASFESIISERFGANLTFGK</sequence>
<proteinExistence type="predicted"/>
<dbReference type="AlphaFoldDB" id="A0AAV4SGP0"/>
<keyword evidence="1" id="KW-0472">Membrane</keyword>
<evidence type="ECO:0000256" key="1">
    <source>
        <dbReference type="SAM" id="Phobius"/>
    </source>
</evidence>